<dbReference type="PANTHER" id="PTHR43080">
    <property type="entry name" value="CBS DOMAIN-CONTAINING PROTEIN CBSX3, MITOCHONDRIAL"/>
    <property type="match status" value="1"/>
</dbReference>
<evidence type="ECO:0000313" key="4">
    <source>
        <dbReference type="EMBL" id="GAA0862566.1"/>
    </source>
</evidence>
<accession>A0ABP3XA73</accession>
<dbReference type="InterPro" id="IPR000644">
    <property type="entry name" value="CBS_dom"/>
</dbReference>
<comment type="caution">
    <text evidence="4">The sequence shown here is derived from an EMBL/GenBank/DDBJ whole genome shotgun (WGS) entry which is preliminary data.</text>
</comment>
<dbReference type="Proteomes" id="UP001400965">
    <property type="component" value="Unassembled WGS sequence"/>
</dbReference>
<dbReference type="SMART" id="SM00116">
    <property type="entry name" value="CBS"/>
    <property type="match status" value="2"/>
</dbReference>
<dbReference type="Gene3D" id="1.10.10.10">
    <property type="entry name" value="Winged helix-like DNA-binding domain superfamily/Winged helix DNA-binding domain"/>
    <property type="match status" value="1"/>
</dbReference>
<evidence type="ECO:0000313" key="5">
    <source>
        <dbReference type="Proteomes" id="UP001400965"/>
    </source>
</evidence>
<dbReference type="RefSeq" id="WP_270646406.1">
    <property type="nucleotide sequence ID" value="NZ_BAAACP010000003.1"/>
</dbReference>
<keyword evidence="5" id="KW-1185">Reference proteome</keyword>
<dbReference type="PROSITE" id="PS51371">
    <property type="entry name" value="CBS"/>
    <property type="match status" value="2"/>
</dbReference>
<evidence type="ECO:0000256" key="1">
    <source>
        <dbReference type="ARBA" id="ARBA00023122"/>
    </source>
</evidence>
<dbReference type="InterPro" id="IPR036390">
    <property type="entry name" value="WH_DNA-bd_sf"/>
</dbReference>
<keyword evidence="1 2" id="KW-0129">CBS domain</keyword>
<proteinExistence type="predicted"/>
<name>A0ABP3XA73_9FIRM</name>
<dbReference type="PIRSF" id="PIRSF026546">
    <property type="entry name" value="UCP026546_CBS_YqzB"/>
    <property type="match status" value="1"/>
</dbReference>
<sequence>MIIIQLNNRQLKIIDIVKDNEPITSESIASMLNVTRATLRSDLAILTMTGVLDARPKVGYFYSGIDKVNLLGDKIKEKTVADIMSMPIMVRQDTNVYDTIVNIFLSDVGSIFIIDNKEELCGIVSRKDLLKATIGGGDINKIPVGMIMTRTPNVVTVKADDTVVLAAKRIIEHEVDSIPVVEEVKKDNETINKVVGRISKTSITKLFLEIADN</sequence>
<dbReference type="InterPro" id="IPR051257">
    <property type="entry name" value="Diverse_CBS-Domain"/>
</dbReference>
<evidence type="ECO:0000256" key="2">
    <source>
        <dbReference type="PROSITE-ProRule" id="PRU00703"/>
    </source>
</evidence>
<dbReference type="EMBL" id="BAAACP010000003">
    <property type="protein sequence ID" value="GAA0862566.1"/>
    <property type="molecule type" value="Genomic_DNA"/>
</dbReference>
<protein>
    <submittedName>
        <fullName evidence="4">Helix-turn-helix transcriptional regulator</fullName>
    </submittedName>
</protein>
<dbReference type="InterPro" id="IPR046342">
    <property type="entry name" value="CBS_dom_sf"/>
</dbReference>
<gene>
    <name evidence="4" type="ORF">GCM10008917_08400</name>
</gene>
<feature type="domain" description="CBS" evidence="3">
    <location>
        <begin position="83"/>
        <end position="139"/>
    </location>
</feature>
<dbReference type="Pfam" id="PF00571">
    <property type="entry name" value="CBS"/>
    <property type="match status" value="2"/>
</dbReference>
<dbReference type="InterPro" id="IPR013196">
    <property type="entry name" value="HTH_11"/>
</dbReference>
<reference evidence="5" key="1">
    <citation type="journal article" date="2019" name="Int. J. Syst. Evol. Microbiol.">
        <title>The Global Catalogue of Microorganisms (GCM) 10K type strain sequencing project: providing services to taxonomists for standard genome sequencing and annotation.</title>
        <authorList>
            <consortium name="The Broad Institute Genomics Platform"/>
            <consortium name="The Broad Institute Genome Sequencing Center for Infectious Disease"/>
            <person name="Wu L."/>
            <person name="Ma J."/>
        </authorList>
    </citation>
    <scope>NUCLEOTIDE SEQUENCE [LARGE SCALE GENOMIC DNA]</scope>
    <source>
        <strain evidence="5">JCM 6486</strain>
    </source>
</reference>
<dbReference type="CDD" id="cd04617">
    <property type="entry name" value="CBS_pair_CcpN"/>
    <property type="match status" value="1"/>
</dbReference>
<organism evidence="4 5">
    <name type="scientific">Paraclostridium tenue</name>
    <dbReference type="NCBI Taxonomy" id="1737"/>
    <lineage>
        <taxon>Bacteria</taxon>
        <taxon>Bacillati</taxon>
        <taxon>Bacillota</taxon>
        <taxon>Clostridia</taxon>
        <taxon>Peptostreptococcales</taxon>
        <taxon>Peptostreptococcaceae</taxon>
        <taxon>Paraclostridium</taxon>
    </lineage>
</organism>
<dbReference type="Pfam" id="PF08279">
    <property type="entry name" value="HTH_11"/>
    <property type="match status" value="1"/>
</dbReference>
<dbReference type="SUPFAM" id="SSF54631">
    <property type="entry name" value="CBS-domain pair"/>
    <property type="match status" value="1"/>
</dbReference>
<dbReference type="SUPFAM" id="SSF46785">
    <property type="entry name" value="Winged helix' DNA-binding domain"/>
    <property type="match status" value="1"/>
</dbReference>
<dbReference type="Gene3D" id="3.10.580.10">
    <property type="entry name" value="CBS-domain"/>
    <property type="match status" value="1"/>
</dbReference>
<dbReference type="InterPro" id="IPR036388">
    <property type="entry name" value="WH-like_DNA-bd_sf"/>
</dbReference>
<evidence type="ECO:0000259" key="3">
    <source>
        <dbReference type="PROSITE" id="PS51371"/>
    </source>
</evidence>
<dbReference type="InterPro" id="IPR016842">
    <property type="entry name" value="UCP026546_HTH-CBS"/>
</dbReference>
<feature type="domain" description="CBS" evidence="3">
    <location>
        <begin position="148"/>
        <end position="213"/>
    </location>
</feature>
<dbReference type="PANTHER" id="PTHR43080:SF2">
    <property type="entry name" value="CBS DOMAIN-CONTAINING PROTEIN"/>
    <property type="match status" value="1"/>
</dbReference>